<feature type="region of interest" description="Disordered" evidence="1">
    <location>
        <begin position="1"/>
        <end position="124"/>
    </location>
</feature>
<sequence>MRTSNLSIVGTVSAAPEMPEVTRDREQRRADEKALYDKKAAYEDAAQRQRWSWRNVFGQRRREPDEESVTSYEEPRREKRKTATRHTVRRKPSVLSTRSTTYSRKKESADASPQASLPDGRWHDAKHEYETSPLSDRLLDVARPNLFWPILSPDRKEVKRYVVSVATMQSVVVRTYQRDLVQAAKQTMDGKTSVLLPQLVHRYCRVCHSVPLYALYNRGLPRCVIGKAIRDMEYMQQAVNNGFAQEPFLLQTTKQMEREMMKHYDLLPRHQRLPKEWDYNRPRLPGIGRRAKLEREQGQLKTKKFYYALAGGLSLIVPMLIMRLVPGVICSLVTTSVAVLLFAIIVARRSSLQPQVILGIVAAYAAVLVVFVVTLRTIFSRTLVADLTDTTNNSLPSASRQVPTTVSESVGSAIASVVDDTEHAETPAVEDTEPASNSPTRASASLGGDLQYEETQPVTATTDFTRPLTPDNAVEEDPDASPCPVPNLTTPHGHGNPQLSPPQAAEQSPRADSLSPSRSSLVEKSKVATVDTTLDATLANTSESTPRSPRKIEGSSRNAALEDPNAADSAAVWDEASSDASRPAPTSLTDGHGPTKNAAVNASRVAINATVTYGTFVDTSTLAPASPRFSESTPETIYCDDSEADGGATLLDEACDNSAQTDDTATHSDTAGVDTKSAVPARIAASANAPDVTTSAPSTSPHLPTAAGLTEGRLPTLDAMAASGYLKVVAGSSTDSGIRKPFETPEKKEVQEPPREEPLAFNERPLYLWADIAYYDKRHQVPVKLRPGVPAAAAVRWGVCDEACLETPACDFLG</sequence>
<comment type="caution">
    <text evidence="3">The sequence shown here is derived from an EMBL/GenBank/DDBJ whole genome shotgun (WGS) entry which is preliminary data.</text>
</comment>
<evidence type="ECO:0000313" key="4">
    <source>
        <dbReference type="Proteomes" id="UP000192596"/>
    </source>
</evidence>
<keyword evidence="2" id="KW-1133">Transmembrane helix</keyword>
<keyword evidence="2" id="KW-0812">Transmembrane</keyword>
<dbReference type="InParanoid" id="A0A1V8T217"/>
<dbReference type="EMBL" id="NAJO01000019">
    <property type="protein sequence ID" value="OQO05344.1"/>
    <property type="molecule type" value="Genomic_DNA"/>
</dbReference>
<feature type="region of interest" description="Disordered" evidence="1">
    <location>
        <begin position="686"/>
        <end position="709"/>
    </location>
</feature>
<dbReference type="AlphaFoldDB" id="A0A1V8T217"/>
<feature type="compositionally biased region" description="Polar residues" evidence="1">
    <location>
        <begin position="691"/>
        <end position="702"/>
    </location>
</feature>
<feature type="compositionally biased region" description="Polar residues" evidence="1">
    <location>
        <begin position="434"/>
        <end position="443"/>
    </location>
</feature>
<feature type="compositionally biased region" description="Basic residues" evidence="1">
    <location>
        <begin position="78"/>
        <end position="92"/>
    </location>
</feature>
<proteinExistence type="predicted"/>
<organism evidence="3 4">
    <name type="scientific">Cryoendolithus antarcticus</name>
    <dbReference type="NCBI Taxonomy" id="1507870"/>
    <lineage>
        <taxon>Eukaryota</taxon>
        <taxon>Fungi</taxon>
        <taxon>Dikarya</taxon>
        <taxon>Ascomycota</taxon>
        <taxon>Pezizomycotina</taxon>
        <taxon>Dothideomycetes</taxon>
        <taxon>Dothideomycetidae</taxon>
        <taxon>Cladosporiales</taxon>
        <taxon>Cladosporiaceae</taxon>
        <taxon>Cryoendolithus</taxon>
    </lineage>
</organism>
<feature type="compositionally biased region" description="Polar residues" evidence="1">
    <location>
        <begin position="578"/>
        <end position="589"/>
    </location>
</feature>
<evidence type="ECO:0000256" key="2">
    <source>
        <dbReference type="SAM" id="Phobius"/>
    </source>
</evidence>
<feature type="transmembrane region" description="Helical" evidence="2">
    <location>
        <begin position="328"/>
        <end position="347"/>
    </location>
</feature>
<feature type="region of interest" description="Disordered" evidence="1">
    <location>
        <begin position="418"/>
        <end position="596"/>
    </location>
</feature>
<feature type="compositionally biased region" description="Low complexity" evidence="1">
    <location>
        <begin position="527"/>
        <end position="539"/>
    </location>
</feature>
<dbReference type="Proteomes" id="UP000192596">
    <property type="component" value="Unassembled WGS sequence"/>
</dbReference>
<evidence type="ECO:0000313" key="3">
    <source>
        <dbReference type="EMBL" id="OQO05344.1"/>
    </source>
</evidence>
<gene>
    <name evidence="3" type="ORF">B0A48_09112</name>
</gene>
<evidence type="ECO:0000256" key="1">
    <source>
        <dbReference type="SAM" id="MobiDB-lite"/>
    </source>
</evidence>
<keyword evidence="2" id="KW-0472">Membrane</keyword>
<feature type="compositionally biased region" description="Polar residues" evidence="1">
    <location>
        <begin position="1"/>
        <end position="10"/>
    </location>
</feature>
<protein>
    <submittedName>
        <fullName evidence="3">Uncharacterized protein</fullName>
    </submittedName>
</protein>
<reference evidence="4" key="1">
    <citation type="submission" date="2017-03" db="EMBL/GenBank/DDBJ databases">
        <title>Genomes of endolithic fungi from Antarctica.</title>
        <authorList>
            <person name="Coleine C."/>
            <person name="Masonjones S."/>
            <person name="Stajich J.E."/>
        </authorList>
    </citation>
    <scope>NUCLEOTIDE SEQUENCE [LARGE SCALE GENOMIC DNA]</scope>
    <source>
        <strain evidence="4">CCFEE 5527</strain>
    </source>
</reference>
<accession>A0A1V8T217</accession>
<feature type="compositionally biased region" description="Basic and acidic residues" evidence="1">
    <location>
        <begin position="20"/>
        <end position="47"/>
    </location>
</feature>
<feature type="region of interest" description="Disordered" evidence="1">
    <location>
        <begin position="737"/>
        <end position="756"/>
    </location>
</feature>
<name>A0A1V8T217_9PEZI</name>
<feature type="compositionally biased region" description="Polar residues" evidence="1">
    <location>
        <begin position="453"/>
        <end position="464"/>
    </location>
</feature>
<feature type="transmembrane region" description="Helical" evidence="2">
    <location>
        <begin position="356"/>
        <end position="379"/>
    </location>
</feature>
<keyword evidence="4" id="KW-1185">Reference proteome</keyword>
<dbReference type="OrthoDB" id="3546297at2759"/>